<dbReference type="InterPro" id="IPR029044">
    <property type="entry name" value="Nucleotide-diphossugar_trans"/>
</dbReference>
<keyword evidence="3 6" id="KW-0808">Transferase</keyword>
<dbReference type="OrthoDB" id="5123492at2"/>
<gene>
    <name evidence="6" type="ORF">MGA5115_03116</name>
    <name evidence="7" type="ORF">MGA5116_02520</name>
</gene>
<dbReference type="EMBL" id="FLRA01000023">
    <property type="protein sequence ID" value="SBT18955.1"/>
    <property type="molecule type" value="Genomic_DNA"/>
</dbReference>
<name>A0A1C3JV05_9GAMM</name>
<dbReference type="AlphaFoldDB" id="A0A1C3JV05"/>
<evidence type="ECO:0000256" key="2">
    <source>
        <dbReference type="ARBA" id="ARBA00022676"/>
    </source>
</evidence>
<protein>
    <submittedName>
        <fullName evidence="6">Glycosyl transferase family 2</fullName>
    </submittedName>
</protein>
<organism evidence="6 9">
    <name type="scientific">Marinomonas gallaica</name>
    <dbReference type="NCBI Taxonomy" id="1806667"/>
    <lineage>
        <taxon>Bacteria</taxon>
        <taxon>Pseudomonadati</taxon>
        <taxon>Pseudomonadota</taxon>
        <taxon>Gammaproteobacteria</taxon>
        <taxon>Oceanospirillales</taxon>
        <taxon>Oceanospirillaceae</taxon>
        <taxon>Marinomonas</taxon>
    </lineage>
</organism>
<dbReference type="RefSeq" id="WP_067038167.1">
    <property type="nucleotide sequence ID" value="NZ_FLRA01000023.1"/>
</dbReference>
<dbReference type="Proteomes" id="UP000092871">
    <property type="component" value="Unassembled WGS sequence"/>
</dbReference>
<feature type="compositionally biased region" description="Polar residues" evidence="4">
    <location>
        <begin position="243"/>
        <end position="268"/>
    </location>
</feature>
<evidence type="ECO:0000256" key="1">
    <source>
        <dbReference type="ARBA" id="ARBA00006739"/>
    </source>
</evidence>
<feature type="domain" description="Glycosyltransferase 2-like" evidence="5">
    <location>
        <begin position="320"/>
        <end position="429"/>
    </location>
</feature>
<accession>A0A1C3JV05</accession>
<dbReference type="SUPFAM" id="SSF53448">
    <property type="entry name" value="Nucleotide-diphospho-sugar transferases"/>
    <property type="match status" value="1"/>
</dbReference>
<dbReference type="PANTHER" id="PTHR43179:SF12">
    <property type="entry name" value="GALACTOFURANOSYLTRANSFERASE GLFT2"/>
    <property type="match status" value="1"/>
</dbReference>
<evidence type="ECO:0000313" key="9">
    <source>
        <dbReference type="Proteomes" id="UP000092871"/>
    </source>
</evidence>
<evidence type="ECO:0000313" key="8">
    <source>
        <dbReference type="Proteomes" id="UP000092840"/>
    </source>
</evidence>
<dbReference type="GO" id="GO:0016757">
    <property type="term" value="F:glycosyltransferase activity"/>
    <property type="evidence" value="ECO:0007669"/>
    <property type="project" value="UniProtKB-KW"/>
</dbReference>
<dbReference type="Pfam" id="PF00535">
    <property type="entry name" value="Glycos_transf_2"/>
    <property type="match status" value="1"/>
</dbReference>
<evidence type="ECO:0000256" key="4">
    <source>
        <dbReference type="SAM" id="MobiDB-lite"/>
    </source>
</evidence>
<proteinExistence type="inferred from homology"/>
<dbReference type="Gene3D" id="3.90.550.10">
    <property type="entry name" value="Spore Coat Polysaccharide Biosynthesis Protein SpsA, Chain A"/>
    <property type="match status" value="1"/>
</dbReference>
<keyword evidence="2" id="KW-0328">Glycosyltransferase</keyword>
<comment type="similarity">
    <text evidence="1">Belongs to the glycosyltransferase 2 family.</text>
</comment>
<dbReference type="InterPro" id="IPR001173">
    <property type="entry name" value="Glyco_trans_2-like"/>
</dbReference>
<feature type="region of interest" description="Disordered" evidence="4">
    <location>
        <begin position="243"/>
        <end position="311"/>
    </location>
</feature>
<dbReference type="Proteomes" id="UP000092840">
    <property type="component" value="Unassembled WGS sequence"/>
</dbReference>
<evidence type="ECO:0000256" key="3">
    <source>
        <dbReference type="ARBA" id="ARBA00022679"/>
    </source>
</evidence>
<dbReference type="PANTHER" id="PTHR43179">
    <property type="entry name" value="RHAMNOSYLTRANSFERASE WBBL"/>
    <property type="match status" value="1"/>
</dbReference>
<reference evidence="6 9" key="2">
    <citation type="submission" date="2016-06" db="EMBL/GenBank/DDBJ databases">
        <authorList>
            <person name="Kjaerup R.B."/>
            <person name="Dalgaard T.S."/>
            <person name="Juul-Madsen H.R."/>
        </authorList>
    </citation>
    <scope>NUCLEOTIDE SEQUENCE [LARGE SCALE GENOMIC DNA]</scope>
    <source>
        <strain evidence="6 9">CECT 5115</strain>
    </source>
</reference>
<evidence type="ECO:0000313" key="6">
    <source>
        <dbReference type="EMBL" id="SBT18955.1"/>
    </source>
</evidence>
<evidence type="ECO:0000259" key="5">
    <source>
        <dbReference type="Pfam" id="PF00535"/>
    </source>
</evidence>
<dbReference type="EMBL" id="FLRB01000013">
    <property type="protein sequence ID" value="SBT21910.1"/>
    <property type="molecule type" value="Genomic_DNA"/>
</dbReference>
<keyword evidence="8" id="KW-1185">Reference proteome</keyword>
<evidence type="ECO:0000313" key="7">
    <source>
        <dbReference type="EMBL" id="SBT21910.1"/>
    </source>
</evidence>
<reference evidence="7 8" key="1">
    <citation type="submission" date="2016-06" db="EMBL/GenBank/DDBJ databases">
        <authorList>
            <person name="Rodrigo-Torres L."/>
            <person name="Arahal D.R."/>
        </authorList>
    </citation>
    <scope>NUCLEOTIDE SEQUENCE [LARGE SCALE GENOMIC DNA]</scope>
    <source>
        <strain evidence="7 8">CECT 5116</strain>
    </source>
</reference>
<sequence>MSSYQYSELKKQLKELLDSGHYDQADLLLKAGLMDANKTNEMLIWIAMFALKRSRPKQAQAALACLTIRDNTHQPLHLLTQALSNHPESALAVAREAYRTAPLEKSNLALYLKWLKQNAGEQHLQKIEQILSWYIPDFNNATDLIGKVEYLIDLGYQQIAIIRREQETFKGWVLRHQTDTPPPVLLIITNGSKVTRYVPKRRLPILSGHDLWQFEISFQGVDLNTTTVDIRFEDEETVNSKIYTHSVPQKNVNSVPRPTAAPQSNSVGAHSVPRPTAAPQPNSVGAHSVPRPAAAPQSNSVGAHSVPRPANAPQSSIIDVIIPVYAGLDTTLACINSALTSVPKNQTALNILVVNDATPDVDLANALTDLAYDQHIELLVNTENLGFIGAVNRALEQHKNRDVILLNSDTLVHSNWLDRILEVAYNSEANQQASVASVTPYTNNGELMSLLGPNIPAPALQSNQLAALDKAAHAANSEQHNWLTIDAPCGFCMYMNRAALERLGYLDPLLKRGYGEESDWAYRTAAAGWQHLGATNTVVAHQGGVSFGDEKRLRVMQNLDLIEKRFPESSLQYRQFQLLDPMRYSRNRLIRQWLYDTLNTQSTLQHSKTLYVTNTLPLAQFALKTQTMVLLLGQGNKLTLMGATPIEWRVQYHLPEDTLELEQDLATLGVQTLECVSQDLLASMRYWLPQKHILCDTSSDSLPSQHTQLWTQHELAQSSQERLIAVVGESRSFNDPAFAQLANRLSQQGSLITLIASEYSSFNGAAIWSSGHVFPCSFASSGFTERTDLICQYIEWDAVLLLDNSIKAQWQAQLLDNHSATGTRFLPWIHRNTDLRHDTAQRDHLYIEQLSDIA</sequence>